<dbReference type="SUPFAM" id="SSF53335">
    <property type="entry name" value="S-adenosyl-L-methionine-dependent methyltransferases"/>
    <property type="match status" value="1"/>
</dbReference>
<evidence type="ECO:0000313" key="5">
    <source>
        <dbReference type="EMBL" id="SDZ56100.1"/>
    </source>
</evidence>
<dbReference type="PANTHER" id="PTHR44942">
    <property type="entry name" value="METHYLTRANSF_11 DOMAIN-CONTAINING PROTEIN"/>
    <property type="match status" value="1"/>
</dbReference>
<keyword evidence="2 5" id="KW-0489">Methyltransferase</keyword>
<evidence type="ECO:0000313" key="6">
    <source>
        <dbReference type="Proteomes" id="UP000198935"/>
    </source>
</evidence>
<dbReference type="EMBL" id="FNPI01000017">
    <property type="protein sequence ID" value="SDZ56100.1"/>
    <property type="molecule type" value="Genomic_DNA"/>
</dbReference>
<gene>
    <name evidence="5" type="ORF">SAMN05421736_11748</name>
</gene>
<dbReference type="PANTHER" id="PTHR44942:SF4">
    <property type="entry name" value="METHYLTRANSFERASE TYPE 11 DOMAIN-CONTAINING PROTEIN"/>
    <property type="match status" value="1"/>
</dbReference>
<keyword evidence="5" id="KW-0830">Ubiquinone</keyword>
<dbReference type="GO" id="GO:0008757">
    <property type="term" value="F:S-adenosylmethionine-dependent methyltransferase activity"/>
    <property type="evidence" value="ECO:0007669"/>
    <property type="project" value="InterPro"/>
</dbReference>
<dbReference type="GO" id="GO:0032259">
    <property type="term" value="P:methylation"/>
    <property type="evidence" value="ECO:0007669"/>
    <property type="project" value="UniProtKB-KW"/>
</dbReference>
<evidence type="ECO:0000259" key="4">
    <source>
        <dbReference type="Pfam" id="PF08241"/>
    </source>
</evidence>
<evidence type="ECO:0000256" key="3">
    <source>
        <dbReference type="ARBA" id="ARBA00022679"/>
    </source>
</evidence>
<keyword evidence="3" id="KW-0808">Transferase</keyword>
<protein>
    <submittedName>
        <fullName evidence="5">Ubiquinone/menaquinone biosynthesis C-methylase UbiE</fullName>
    </submittedName>
</protein>
<evidence type="ECO:0000256" key="1">
    <source>
        <dbReference type="ARBA" id="ARBA00008361"/>
    </source>
</evidence>
<proteinExistence type="inferred from homology"/>
<dbReference type="InterPro" id="IPR051052">
    <property type="entry name" value="Diverse_substrate_MTase"/>
</dbReference>
<organism evidence="5 6">
    <name type="scientific">Evansella caseinilytica</name>
    <dbReference type="NCBI Taxonomy" id="1503961"/>
    <lineage>
        <taxon>Bacteria</taxon>
        <taxon>Bacillati</taxon>
        <taxon>Bacillota</taxon>
        <taxon>Bacilli</taxon>
        <taxon>Bacillales</taxon>
        <taxon>Bacillaceae</taxon>
        <taxon>Evansella</taxon>
    </lineage>
</organism>
<sequence>MRKNDVQLQFGKNAKAYVDSDIHRKGADLQQLVAITDMTGCEQALDIATGGGHTANAIAPHVREVVALDVTPQMLAEAEKFVRSQGNDNVRFVEGEAGELPFSAGAFDLVTCRIAAHHFPDVERFLAEVHRVLKDGGQFLLDDNTAPEVEAYDIFYNAVEKRRDYSHQRAYKKSEWVRMLERSGFCLLELHRFDKRFIFDNWCRRMNVTGKEKDSLNKLMLMTDEKLQRHFKLEVTENANGENTVVSFCGEAVLVKAIKK</sequence>
<dbReference type="AlphaFoldDB" id="A0A1H3U0V5"/>
<dbReference type="InterPro" id="IPR013216">
    <property type="entry name" value="Methyltransf_11"/>
</dbReference>
<feature type="domain" description="Methyltransferase type 11" evidence="4">
    <location>
        <begin position="45"/>
        <end position="140"/>
    </location>
</feature>
<name>A0A1H3U0V5_9BACI</name>
<accession>A0A1H3U0V5</accession>
<dbReference type="Pfam" id="PF08241">
    <property type="entry name" value="Methyltransf_11"/>
    <property type="match status" value="1"/>
</dbReference>
<dbReference type="InterPro" id="IPR029063">
    <property type="entry name" value="SAM-dependent_MTases_sf"/>
</dbReference>
<reference evidence="6" key="1">
    <citation type="submission" date="2016-10" db="EMBL/GenBank/DDBJ databases">
        <authorList>
            <person name="Varghese N."/>
            <person name="Submissions S."/>
        </authorList>
    </citation>
    <scope>NUCLEOTIDE SEQUENCE [LARGE SCALE GENOMIC DNA]</scope>
    <source>
        <strain evidence="6">SP</strain>
    </source>
</reference>
<evidence type="ECO:0000256" key="2">
    <source>
        <dbReference type="ARBA" id="ARBA00022603"/>
    </source>
</evidence>
<dbReference type="STRING" id="1503961.SAMN05421736_11748"/>
<dbReference type="OrthoDB" id="43862at2"/>
<comment type="similarity">
    <text evidence="1">Belongs to the methyltransferase superfamily.</text>
</comment>
<keyword evidence="6" id="KW-1185">Reference proteome</keyword>
<dbReference type="Proteomes" id="UP000198935">
    <property type="component" value="Unassembled WGS sequence"/>
</dbReference>
<dbReference type="Gene3D" id="3.40.50.150">
    <property type="entry name" value="Vaccinia Virus protein VP39"/>
    <property type="match status" value="1"/>
</dbReference>
<dbReference type="CDD" id="cd02440">
    <property type="entry name" value="AdoMet_MTases"/>
    <property type="match status" value="1"/>
</dbReference>